<dbReference type="GO" id="GO:0005886">
    <property type="term" value="C:plasma membrane"/>
    <property type="evidence" value="ECO:0007669"/>
    <property type="project" value="UniProtKB-SubCell"/>
</dbReference>
<protein>
    <submittedName>
        <fullName evidence="7">MFS transporter, DHA1 family, bicyclomycin/chloramphenicol resistance protein</fullName>
    </submittedName>
</protein>
<dbReference type="Gene3D" id="1.20.1720.10">
    <property type="entry name" value="Multidrug resistance protein D"/>
    <property type="match status" value="1"/>
</dbReference>
<dbReference type="PROSITE" id="PS00216">
    <property type="entry name" value="SUGAR_TRANSPORT_1"/>
    <property type="match status" value="1"/>
</dbReference>
<feature type="domain" description="Major facilitator superfamily (MFS) profile" evidence="6">
    <location>
        <begin position="13"/>
        <end position="394"/>
    </location>
</feature>
<dbReference type="InterPro" id="IPR020846">
    <property type="entry name" value="MFS_dom"/>
</dbReference>
<gene>
    <name evidence="7" type="ORF">SAMN04490195_5187</name>
</gene>
<dbReference type="Proteomes" id="UP000199570">
    <property type="component" value="Unassembled WGS sequence"/>
</dbReference>
<organism evidence="7 8">
    <name type="scientific">Pseudomonas moorei</name>
    <dbReference type="NCBI Taxonomy" id="395599"/>
    <lineage>
        <taxon>Bacteria</taxon>
        <taxon>Pseudomonadati</taxon>
        <taxon>Pseudomonadota</taxon>
        <taxon>Gammaproteobacteria</taxon>
        <taxon>Pseudomonadales</taxon>
        <taxon>Pseudomonadaceae</taxon>
        <taxon>Pseudomonas</taxon>
    </lineage>
</organism>
<keyword evidence="2" id="KW-1003">Cell membrane</keyword>
<dbReference type="PANTHER" id="PTHR43124">
    <property type="entry name" value="PURINE EFFLUX PUMP PBUE"/>
    <property type="match status" value="1"/>
</dbReference>
<reference evidence="8" key="1">
    <citation type="submission" date="2016-10" db="EMBL/GenBank/DDBJ databases">
        <authorList>
            <person name="Varghese N."/>
            <person name="Submissions S."/>
        </authorList>
    </citation>
    <scope>NUCLEOTIDE SEQUENCE [LARGE SCALE GENOMIC DNA]</scope>
    <source>
        <strain evidence="8">BS3775</strain>
    </source>
</reference>
<dbReference type="EMBL" id="FNKJ01000003">
    <property type="protein sequence ID" value="SDR35186.1"/>
    <property type="molecule type" value="Genomic_DNA"/>
</dbReference>
<dbReference type="InterPro" id="IPR036259">
    <property type="entry name" value="MFS_trans_sf"/>
</dbReference>
<keyword evidence="3" id="KW-0812">Transmembrane</keyword>
<name>A0A1H1ICV8_9PSED</name>
<evidence type="ECO:0000256" key="5">
    <source>
        <dbReference type="ARBA" id="ARBA00023136"/>
    </source>
</evidence>
<dbReference type="InterPro" id="IPR050189">
    <property type="entry name" value="MFS_Efflux_Transporters"/>
</dbReference>
<dbReference type="InterPro" id="IPR011701">
    <property type="entry name" value="MFS"/>
</dbReference>
<keyword evidence="8" id="KW-1185">Reference proteome</keyword>
<dbReference type="AlphaFoldDB" id="A0A1H1ICV8"/>
<sequence length="400" mass="42900">MRHTNNAKEKPLIVLLLMTMTLLGVFPLDVVLPSFPDLSAYFRISPADTALSVSLFAVSLAFSVMLVGPLSDMWGRKKLLLGGIAIAAIGALGCAFSSEYHWFLGFRVVQAIGCGSFSLSQALVQDLFEGHERQRLRIWMVTASGVFISISPLLGTWLQLQLGWQGSFYVFVALAVSVWSSACWLLKESSAIRTASRGGFFSAYWHVCSNARFMAYWLISALAFACHFSFIVTSPIIFMEHLALSPYEFAWTLLLYGVAYVGGGAVANVLHERLQAHTQIVVGLGLIAVSGVLMLWLIRHFGLSAAAVLVSMLICTVGTTITRPVVNSRAMSIHPAYAGTSTSVGAVLIFMGGGVVSMVINLVSGDLTTTLAIGFLILSLAGLGLNALIDHKNQGALDGA</sequence>
<evidence type="ECO:0000256" key="3">
    <source>
        <dbReference type="ARBA" id="ARBA00022692"/>
    </source>
</evidence>
<comment type="subcellular location">
    <subcellularLocation>
        <location evidence="1">Cell membrane</location>
        <topology evidence="1">Multi-pass membrane protein</topology>
    </subcellularLocation>
</comment>
<keyword evidence="4" id="KW-1133">Transmembrane helix</keyword>
<evidence type="ECO:0000259" key="6">
    <source>
        <dbReference type="PROSITE" id="PS50850"/>
    </source>
</evidence>
<evidence type="ECO:0000256" key="1">
    <source>
        <dbReference type="ARBA" id="ARBA00004651"/>
    </source>
</evidence>
<dbReference type="PROSITE" id="PS50850">
    <property type="entry name" value="MFS"/>
    <property type="match status" value="1"/>
</dbReference>
<dbReference type="RefSeq" id="WP_090326165.1">
    <property type="nucleotide sequence ID" value="NZ_FNKJ01000003.1"/>
</dbReference>
<dbReference type="GO" id="GO:0022857">
    <property type="term" value="F:transmembrane transporter activity"/>
    <property type="evidence" value="ECO:0007669"/>
    <property type="project" value="InterPro"/>
</dbReference>
<evidence type="ECO:0000313" key="8">
    <source>
        <dbReference type="Proteomes" id="UP000199570"/>
    </source>
</evidence>
<dbReference type="InterPro" id="IPR005829">
    <property type="entry name" value="Sugar_transporter_CS"/>
</dbReference>
<accession>A0A1H1ICV8</accession>
<dbReference type="Pfam" id="PF07690">
    <property type="entry name" value="MFS_1"/>
    <property type="match status" value="1"/>
</dbReference>
<dbReference type="OrthoDB" id="9814303at2"/>
<proteinExistence type="predicted"/>
<evidence type="ECO:0000256" key="4">
    <source>
        <dbReference type="ARBA" id="ARBA00022989"/>
    </source>
</evidence>
<keyword evidence="5" id="KW-0472">Membrane</keyword>
<dbReference type="SUPFAM" id="SSF103473">
    <property type="entry name" value="MFS general substrate transporter"/>
    <property type="match status" value="1"/>
</dbReference>
<dbReference type="PANTHER" id="PTHR43124:SF3">
    <property type="entry name" value="CHLORAMPHENICOL EFFLUX PUMP RV0191"/>
    <property type="match status" value="1"/>
</dbReference>
<evidence type="ECO:0000313" key="7">
    <source>
        <dbReference type="EMBL" id="SDR35186.1"/>
    </source>
</evidence>
<evidence type="ECO:0000256" key="2">
    <source>
        <dbReference type="ARBA" id="ARBA00022475"/>
    </source>
</evidence>